<dbReference type="AlphaFoldDB" id="A0A5C3LKE1"/>
<reference evidence="1 2" key="1">
    <citation type="journal article" date="2019" name="Nat. Ecol. Evol.">
        <title>Megaphylogeny resolves global patterns of mushroom evolution.</title>
        <authorList>
            <person name="Varga T."/>
            <person name="Krizsan K."/>
            <person name="Foldi C."/>
            <person name="Dima B."/>
            <person name="Sanchez-Garcia M."/>
            <person name="Sanchez-Ramirez S."/>
            <person name="Szollosi G.J."/>
            <person name="Szarkandi J.G."/>
            <person name="Papp V."/>
            <person name="Albert L."/>
            <person name="Andreopoulos W."/>
            <person name="Angelini C."/>
            <person name="Antonin V."/>
            <person name="Barry K.W."/>
            <person name="Bougher N.L."/>
            <person name="Buchanan P."/>
            <person name="Buyck B."/>
            <person name="Bense V."/>
            <person name="Catcheside P."/>
            <person name="Chovatia M."/>
            <person name="Cooper J."/>
            <person name="Damon W."/>
            <person name="Desjardin D."/>
            <person name="Finy P."/>
            <person name="Geml J."/>
            <person name="Haridas S."/>
            <person name="Hughes K."/>
            <person name="Justo A."/>
            <person name="Karasinski D."/>
            <person name="Kautmanova I."/>
            <person name="Kiss B."/>
            <person name="Kocsube S."/>
            <person name="Kotiranta H."/>
            <person name="LaButti K.M."/>
            <person name="Lechner B.E."/>
            <person name="Liimatainen K."/>
            <person name="Lipzen A."/>
            <person name="Lukacs Z."/>
            <person name="Mihaltcheva S."/>
            <person name="Morgado L.N."/>
            <person name="Niskanen T."/>
            <person name="Noordeloos M.E."/>
            <person name="Ohm R.A."/>
            <person name="Ortiz-Santana B."/>
            <person name="Ovrebo C."/>
            <person name="Racz N."/>
            <person name="Riley R."/>
            <person name="Savchenko A."/>
            <person name="Shiryaev A."/>
            <person name="Soop K."/>
            <person name="Spirin V."/>
            <person name="Szebenyi C."/>
            <person name="Tomsovsky M."/>
            <person name="Tulloss R.E."/>
            <person name="Uehling J."/>
            <person name="Grigoriev I.V."/>
            <person name="Vagvolgyi C."/>
            <person name="Papp T."/>
            <person name="Martin F.M."/>
            <person name="Miettinen O."/>
            <person name="Hibbett D.S."/>
            <person name="Nagy L.G."/>
        </authorList>
    </citation>
    <scope>NUCLEOTIDE SEQUENCE [LARGE SCALE GENOMIC DNA]</scope>
    <source>
        <strain evidence="1 2">CBS 166.37</strain>
    </source>
</reference>
<evidence type="ECO:0000313" key="1">
    <source>
        <dbReference type="EMBL" id="TFK32743.1"/>
    </source>
</evidence>
<evidence type="ECO:0000313" key="2">
    <source>
        <dbReference type="Proteomes" id="UP000308652"/>
    </source>
</evidence>
<proteinExistence type="predicted"/>
<keyword evidence="2" id="KW-1185">Reference proteome</keyword>
<protein>
    <submittedName>
        <fullName evidence="1">Uncharacterized protein</fullName>
    </submittedName>
</protein>
<dbReference type="EMBL" id="ML213664">
    <property type="protein sequence ID" value="TFK32743.1"/>
    <property type="molecule type" value="Genomic_DNA"/>
</dbReference>
<organism evidence="1 2">
    <name type="scientific">Crucibulum laeve</name>
    <dbReference type="NCBI Taxonomy" id="68775"/>
    <lineage>
        <taxon>Eukaryota</taxon>
        <taxon>Fungi</taxon>
        <taxon>Dikarya</taxon>
        <taxon>Basidiomycota</taxon>
        <taxon>Agaricomycotina</taxon>
        <taxon>Agaricomycetes</taxon>
        <taxon>Agaricomycetidae</taxon>
        <taxon>Agaricales</taxon>
        <taxon>Agaricineae</taxon>
        <taxon>Nidulariaceae</taxon>
        <taxon>Crucibulum</taxon>
    </lineage>
</organism>
<name>A0A5C3LKE1_9AGAR</name>
<accession>A0A5C3LKE1</accession>
<gene>
    <name evidence="1" type="ORF">BDQ12DRAFT_475665</name>
</gene>
<dbReference type="Proteomes" id="UP000308652">
    <property type="component" value="Unassembled WGS sequence"/>
</dbReference>
<sequence>MREIIAILRAVKNDVSTSILKKPLRRYLAPPCSSLPLAPASTPLFTLRPLSPRFRFRCLLLLCNNQTHSLPWTSTSPLGMLLFILCLLYASTCTCRYERLPYHLVRTPES</sequence>